<dbReference type="InterPro" id="IPR011006">
    <property type="entry name" value="CheY-like_superfamily"/>
</dbReference>
<dbReference type="SUPFAM" id="SSF46894">
    <property type="entry name" value="C-terminal effector domain of the bipartite response regulators"/>
    <property type="match status" value="1"/>
</dbReference>
<comment type="caution">
    <text evidence="4">Lacks conserved residue(s) required for the propagation of feature annotation.</text>
</comment>
<sequence>MGNQILLVEQDQAEGERLSLSLCDGGHHVQRVDSPAQAQAAMQASQPDLLLMEWTWPECESIDMLLALRASAHTRSLPVIVLSRHGDARAKIAALDAGADDYVVKPCDAGELHARIRAVLRRRSPQQQGDEILQINGLRLDPLTLGVTAQTDEGPRPIALSPLEFRLLHFLVAHPQRVHSRTQLLDRVWGNHVFVGERTVDVHVRKLRVALEGTLCDGLIQTVRGGGYRLLVGNGAHKGQPGEAIDAPFEAATRKRQPSAYGRLSAARSAREPARLSA</sequence>
<dbReference type="InterPro" id="IPR001867">
    <property type="entry name" value="OmpR/PhoB-type_DNA-bd"/>
</dbReference>
<name>G3A362_9RALS</name>
<dbReference type="SMART" id="SM00448">
    <property type="entry name" value="REC"/>
    <property type="match status" value="1"/>
</dbReference>
<evidence type="ECO:0000256" key="3">
    <source>
        <dbReference type="ARBA" id="ARBA00023125"/>
    </source>
</evidence>
<feature type="compositionally biased region" description="Basic and acidic residues" evidence="6">
    <location>
        <begin position="269"/>
        <end position="278"/>
    </location>
</feature>
<organism evidence="9">
    <name type="scientific">Ralstonia syzygii R24</name>
    <dbReference type="NCBI Taxonomy" id="907261"/>
    <lineage>
        <taxon>Bacteria</taxon>
        <taxon>Pseudomonadati</taxon>
        <taxon>Pseudomonadota</taxon>
        <taxon>Betaproteobacteria</taxon>
        <taxon>Burkholderiales</taxon>
        <taxon>Burkholderiaceae</taxon>
        <taxon>Ralstonia</taxon>
        <taxon>Ralstonia solanacearum species complex</taxon>
    </lineage>
</organism>
<dbReference type="GO" id="GO:0000156">
    <property type="term" value="F:phosphorelay response regulator activity"/>
    <property type="evidence" value="ECO:0007669"/>
    <property type="project" value="TreeGrafter"/>
</dbReference>
<evidence type="ECO:0000259" key="7">
    <source>
        <dbReference type="PROSITE" id="PS50110"/>
    </source>
</evidence>
<evidence type="ECO:0000256" key="6">
    <source>
        <dbReference type="SAM" id="MobiDB-lite"/>
    </source>
</evidence>
<dbReference type="Pfam" id="PF00072">
    <property type="entry name" value="Response_reg"/>
    <property type="match status" value="1"/>
</dbReference>
<dbReference type="Gene3D" id="1.10.10.10">
    <property type="entry name" value="Winged helix-like DNA-binding domain superfamily/Winged helix DNA-binding domain"/>
    <property type="match status" value="1"/>
</dbReference>
<dbReference type="Gene3D" id="3.40.50.2300">
    <property type="match status" value="1"/>
</dbReference>
<dbReference type="EMBL" id="FR854088">
    <property type="protein sequence ID" value="CCA88306.1"/>
    <property type="molecule type" value="Genomic_DNA"/>
</dbReference>
<evidence type="ECO:0000256" key="5">
    <source>
        <dbReference type="PROSITE-ProRule" id="PRU01091"/>
    </source>
</evidence>
<reference evidence="9" key="1">
    <citation type="journal article" date="2011" name="PLoS ONE">
        <title>Ralstonia syzygii, the Blood Disease Bacterium and some Asian R. solanacearum strains form a single genomic species despite divergent lifestyles.</title>
        <authorList>
            <person name="Remenant B."/>
            <person name="de Cambiaire J.C."/>
            <person name="Cellier G."/>
            <person name="Jacobs J.M."/>
            <person name="Mangenot S."/>
            <person name="Barbe V."/>
            <person name="Lajus A."/>
            <person name="Vallenet D."/>
            <person name="Medigue C."/>
            <person name="Fegan M."/>
            <person name="Allen C."/>
            <person name="Prior P."/>
        </authorList>
    </citation>
    <scope>NUCLEOTIDE SEQUENCE</scope>
    <source>
        <strain evidence="9">R24</strain>
    </source>
</reference>
<evidence type="ECO:0000259" key="8">
    <source>
        <dbReference type="PROSITE" id="PS51755"/>
    </source>
</evidence>
<dbReference type="RefSeq" id="WP_197331935.1">
    <property type="nucleotide sequence ID" value="NZ_CP115944.1"/>
</dbReference>
<keyword evidence="3 5" id="KW-0238">DNA-binding</keyword>
<dbReference type="PROSITE" id="PS50110">
    <property type="entry name" value="RESPONSE_REGULATORY"/>
    <property type="match status" value="1"/>
</dbReference>
<feature type="domain" description="OmpR/PhoB-type" evidence="8">
    <location>
        <begin position="130"/>
        <end position="232"/>
    </location>
</feature>
<dbReference type="SMART" id="SM00862">
    <property type="entry name" value="Trans_reg_C"/>
    <property type="match status" value="1"/>
</dbReference>
<evidence type="ECO:0000256" key="4">
    <source>
        <dbReference type="PROSITE-ProRule" id="PRU00169"/>
    </source>
</evidence>
<keyword evidence="2" id="KW-0902">Two-component regulatory system</keyword>
<protein>
    <submittedName>
        <fullName evidence="9">DNA-binding response regulator in two-component regulatory system with PhoR</fullName>
    </submittedName>
</protein>
<reference evidence="9" key="2">
    <citation type="submission" date="2011-04" db="EMBL/GenBank/DDBJ databases">
        <authorList>
            <person name="Genoscope - CEA"/>
        </authorList>
    </citation>
    <scope>NUCLEOTIDE SEQUENCE</scope>
    <source>
        <strain evidence="9">R24</strain>
    </source>
</reference>
<proteinExistence type="predicted"/>
<dbReference type="GO" id="GO:0005829">
    <property type="term" value="C:cytosol"/>
    <property type="evidence" value="ECO:0007669"/>
    <property type="project" value="TreeGrafter"/>
</dbReference>
<feature type="domain" description="Response regulatory" evidence="7">
    <location>
        <begin position="4"/>
        <end position="120"/>
    </location>
</feature>
<keyword evidence="1" id="KW-0597">Phosphoprotein</keyword>
<dbReference type="InterPro" id="IPR016032">
    <property type="entry name" value="Sig_transdc_resp-reg_C-effctor"/>
</dbReference>
<dbReference type="InterPro" id="IPR039420">
    <property type="entry name" value="WalR-like"/>
</dbReference>
<dbReference type="InterPro" id="IPR001789">
    <property type="entry name" value="Sig_transdc_resp-reg_receiver"/>
</dbReference>
<dbReference type="GO" id="GO:0000976">
    <property type="term" value="F:transcription cis-regulatory region binding"/>
    <property type="evidence" value="ECO:0007669"/>
    <property type="project" value="TreeGrafter"/>
</dbReference>
<gene>
    <name evidence="9" type="primary">phoB</name>
    <name evidence="9" type="ORF">RALSY_30040</name>
</gene>
<accession>G3A362</accession>
<dbReference type="PANTHER" id="PTHR48111">
    <property type="entry name" value="REGULATOR OF RPOS"/>
    <property type="match status" value="1"/>
</dbReference>
<dbReference type="SUPFAM" id="SSF52172">
    <property type="entry name" value="CheY-like"/>
    <property type="match status" value="1"/>
</dbReference>
<dbReference type="PANTHER" id="PTHR48111:SF40">
    <property type="entry name" value="PHOSPHATE REGULON TRANSCRIPTIONAL REGULATORY PROTEIN PHOB"/>
    <property type="match status" value="1"/>
</dbReference>
<dbReference type="InterPro" id="IPR036388">
    <property type="entry name" value="WH-like_DNA-bd_sf"/>
</dbReference>
<evidence type="ECO:0000313" key="9">
    <source>
        <dbReference type="EMBL" id="CCA88306.1"/>
    </source>
</evidence>
<dbReference type="GO" id="GO:0006355">
    <property type="term" value="P:regulation of DNA-templated transcription"/>
    <property type="evidence" value="ECO:0007669"/>
    <property type="project" value="InterPro"/>
</dbReference>
<dbReference type="AlphaFoldDB" id="G3A362"/>
<dbReference type="Pfam" id="PF00486">
    <property type="entry name" value="Trans_reg_C"/>
    <property type="match status" value="1"/>
</dbReference>
<dbReference type="CDD" id="cd00383">
    <property type="entry name" value="trans_reg_C"/>
    <property type="match status" value="1"/>
</dbReference>
<dbReference type="GO" id="GO:0032993">
    <property type="term" value="C:protein-DNA complex"/>
    <property type="evidence" value="ECO:0007669"/>
    <property type="project" value="TreeGrafter"/>
</dbReference>
<feature type="region of interest" description="Disordered" evidence="6">
    <location>
        <begin position="242"/>
        <end position="278"/>
    </location>
</feature>
<evidence type="ECO:0000256" key="2">
    <source>
        <dbReference type="ARBA" id="ARBA00023012"/>
    </source>
</evidence>
<dbReference type="PROSITE" id="PS51755">
    <property type="entry name" value="OMPR_PHOB"/>
    <property type="match status" value="1"/>
</dbReference>
<feature type="DNA-binding region" description="OmpR/PhoB-type" evidence="5">
    <location>
        <begin position="130"/>
        <end position="232"/>
    </location>
</feature>
<evidence type="ECO:0000256" key="1">
    <source>
        <dbReference type="ARBA" id="ARBA00022553"/>
    </source>
</evidence>